<evidence type="ECO:0000256" key="3">
    <source>
        <dbReference type="ARBA" id="ARBA00022618"/>
    </source>
</evidence>
<evidence type="ECO:0000313" key="13">
    <source>
        <dbReference type="Proteomes" id="UP000046393"/>
    </source>
</evidence>
<dbReference type="InterPro" id="IPR022214">
    <property type="entry name" value="MZT1"/>
</dbReference>
<feature type="compositionally biased region" description="Basic residues" evidence="11">
    <location>
        <begin position="315"/>
        <end position="324"/>
    </location>
</feature>
<dbReference type="GO" id="GO:0031145">
    <property type="term" value="P:anaphase-promoting complex-dependent catabolic process"/>
    <property type="evidence" value="ECO:0007669"/>
    <property type="project" value="InterPro"/>
</dbReference>
<dbReference type="Gene3D" id="3.30.40.10">
    <property type="entry name" value="Zinc/RING finger domain, C3HC4 (zinc finger)"/>
    <property type="match status" value="1"/>
</dbReference>
<keyword evidence="4" id="KW-0479">Metal-binding</keyword>
<evidence type="ECO:0000256" key="6">
    <source>
        <dbReference type="ARBA" id="ARBA00022776"/>
    </source>
</evidence>
<dbReference type="SUPFAM" id="SSF57850">
    <property type="entry name" value="RING/U-box"/>
    <property type="match status" value="1"/>
</dbReference>
<dbReference type="WBParaSite" id="SMUV_0000237001-mRNA-1">
    <property type="protein sequence ID" value="SMUV_0000237001-mRNA-1"/>
    <property type="gene ID" value="SMUV_0000237001"/>
</dbReference>
<reference evidence="14" key="1">
    <citation type="submission" date="2017-02" db="UniProtKB">
        <authorList>
            <consortium name="WormBaseParasite"/>
        </authorList>
    </citation>
    <scope>IDENTIFICATION</scope>
</reference>
<keyword evidence="5 10" id="KW-0863">Zinc-finger</keyword>
<feature type="region of interest" description="Disordered" evidence="11">
    <location>
        <begin position="107"/>
        <end position="182"/>
    </location>
</feature>
<dbReference type="InterPro" id="IPR024991">
    <property type="entry name" value="RING-H2_APC11"/>
</dbReference>
<dbReference type="GO" id="GO:0051301">
    <property type="term" value="P:cell division"/>
    <property type="evidence" value="ECO:0007669"/>
    <property type="project" value="UniProtKB-KW"/>
</dbReference>
<evidence type="ECO:0000256" key="4">
    <source>
        <dbReference type="ARBA" id="ARBA00022723"/>
    </source>
</evidence>
<organism evidence="13 14">
    <name type="scientific">Syphacia muris</name>
    <dbReference type="NCBI Taxonomy" id="451379"/>
    <lineage>
        <taxon>Eukaryota</taxon>
        <taxon>Metazoa</taxon>
        <taxon>Ecdysozoa</taxon>
        <taxon>Nematoda</taxon>
        <taxon>Chromadorea</taxon>
        <taxon>Rhabditida</taxon>
        <taxon>Spirurina</taxon>
        <taxon>Oxyuridomorpha</taxon>
        <taxon>Oxyuroidea</taxon>
        <taxon>Oxyuridae</taxon>
        <taxon>Syphacia</taxon>
    </lineage>
</organism>
<keyword evidence="9" id="KW-0131">Cell cycle</keyword>
<name>A0A0N5ADU8_9BILA</name>
<keyword evidence="7" id="KW-0833">Ubl conjugation pathway</keyword>
<feature type="region of interest" description="Disordered" evidence="11">
    <location>
        <begin position="221"/>
        <end position="240"/>
    </location>
</feature>
<evidence type="ECO:0000256" key="2">
    <source>
        <dbReference type="ARBA" id="ARBA00013928"/>
    </source>
</evidence>
<dbReference type="STRING" id="451379.A0A0N5ADU8"/>
<dbReference type="PROSITE" id="PS50089">
    <property type="entry name" value="ZF_RING_2"/>
    <property type="match status" value="1"/>
</dbReference>
<keyword evidence="8" id="KW-0862">Zinc</keyword>
<dbReference type="GO" id="GO:0008270">
    <property type="term" value="F:zinc ion binding"/>
    <property type="evidence" value="ECO:0007669"/>
    <property type="project" value="UniProtKB-KW"/>
</dbReference>
<evidence type="ECO:0000256" key="7">
    <source>
        <dbReference type="ARBA" id="ARBA00022786"/>
    </source>
</evidence>
<dbReference type="GO" id="GO:0097602">
    <property type="term" value="F:cullin family protein binding"/>
    <property type="evidence" value="ECO:0007669"/>
    <property type="project" value="InterPro"/>
</dbReference>
<keyword evidence="13" id="KW-1185">Reference proteome</keyword>
<feature type="compositionally biased region" description="Polar residues" evidence="11">
    <location>
        <begin position="294"/>
        <end position="312"/>
    </location>
</feature>
<dbReference type="AlphaFoldDB" id="A0A0N5ADU8"/>
<dbReference type="Pfam" id="PF12554">
    <property type="entry name" value="MOZART1"/>
    <property type="match status" value="1"/>
</dbReference>
<evidence type="ECO:0000256" key="8">
    <source>
        <dbReference type="ARBA" id="ARBA00022833"/>
    </source>
</evidence>
<dbReference type="InterPro" id="IPR051031">
    <property type="entry name" value="RING-box_E3_Ubiquitin_Ligase"/>
</dbReference>
<dbReference type="InterPro" id="IPR013083">
    <property type="entry name" value="Znf_RING/FYVE/PHD"/>
</dbReference>
<evidence type="ECO:0000256" key="1">
    <source>
        <dbReference type="ARBA" id="ARBA00009273"/>
    </source>
</evidence>
<dbReference type="GO" id="GO:0005680">
    <property type="term" value="C:anaphase-promoting complex"/>
    <property type="evidence" value="ECO:0007669"/>
    <property type="project" value="InterPro"/>
</dbReference>
<evidence type="ECO:0000256" key="11">
    <source>
        <dbReference type="SAM" id="MobiDB-lite"/>
    </source>
</evidence>
<dbReference type="GO" id="GO:0000931">
    <property type="term" value="C:gamma-tubulin ring complex"/>
    <property type="evidence" value="ECO:0007669"/>
    <property type="project" value="InterPro"/>
</dbReference>
<dbReference type="Pfam" id="PF12861">
    <property type="entry name" value="zf-ANAPC11"/>
    <property type="match status" value="1"/>
</dbReference>
<keyword evidence="3" id="KW-0132">Cell division</keyword>
<evidence type="ECO:0000256" key="5">
    <source>
        <dbReference type="ARBA" id="ARBA00022771"/>
    </source>
</evidence>
<dbReference type="GO" id="GO:0033566">
    <property type="term" value="P:gamma-tubulin complex localization"/>
    <property type="evidence" value="ECO:0007669"/>
    <property type="project" value="InterPro"/>
</dbReference>
<evidence type="ECO:0000313" key="14">
    <source>
        <dbReference type="WBParaSite" id="SMUV_0000237001-mRNA-1"/>
    </source>
</evidence>
<evidence type="ECO:0000256" key="9">
    <source>
        <dbReference type="ARBA" id="ARBA00023306"/>
    </source>
</evidence>
<protein>
    <recommendedName>
        <fullName evidence="2">Anaphase-promoting complex subunit 11</fullName>
    </recommendedName>
</protein>
<sequence>MEPSSSNIKENIPFSEKTFEAVQQLAQILNVDFTPSQIAVCINLIERGVSYKALANTILCFSKQAVYLLKMCRQSHRLKQAMSDESLFGGHEVSPVPFILDSSNLPAHASTSDDDYRRQNVEDSDGEESMSSDVSPGSLKGEWNSRDSWNVDDEESMSDFDCSVSVNSRRQKERNSSVSGSRSLQFDIEAVRMEAFPFLRDENHGINPTDEAEILADEANDDNDLDNEESSTVSRQHYHSDNDLPMHMNASASGSSSVVAYSESDLIGPSVRDVAFNSPTVFSAEDSSAFSFSRQRSTSVTPQTTAEGNNENLPKRKTVSKRKLNSGVISSTKPPVKLPTKTRLTLCIKKWSLGAAWKWNAGDENCGICRMPFEACCTDCKTPGDDCPLALGTCKHSFHMHCIVKWTETQNTPRPQCPLCRQEWKFATE</sequence>
<dbReference type="GO" id="GO:0061630">
    <property type="term" value="F:ubiquitin protein ligase activity"/>
    <property type="evidence" value="ECO:0007669"/>
    <property type="project" value="InterPro"/>
</dbReference>
<evidence type="ECO:0000259" key="12">
    <source>
        <dbReference type="PROSITE" id="PS50089"/>
    </source>
</evidence>
<evidence type="ECO:0000256" key="10">
    <source>
        <dbReference type="PROSITE-ProRule" id="PRU00175"/>
    </source>
</evidence>
<keyword evidence="6" id="KW-0498">Mitosis</keyword>
<feature type="domain" description="RING-type" evidence="12">
    <location>
        <begin position="377"/>
        <end position="421"/>
    </location>
</feature>
<comment type="similarity">
    <text evidence="1">Belongs to the RING-box family.</text>
</comment>
<dbReference type="PANTHER" id="PTHR11210">
    <property type="entry name" value="RING BOX"/>
    <property type="match status" value="1"/>
</dbReference>
<proteinExistence type="inferred from homology"/>
<dbReference type="CDD" id="cd16456">
    <property type="entry name" value="RING-H2_APC11"/>
    <property type="match status" value="1"/>
</dbReference>
<accession>A0A0N5ADU8</accession>
<dbReference type="InterPro" id="IPR001841">
    <property type="entry name" value="Znf_RING"/>
</dbReference>
<dbReference type="Proteomes" id="UP000046393">
    <property type="component" value="Unplaced"/>
</dbReference>
<feature type="region of interest" description="Disordered" evidence="11">
    <location>
        <begin position="293"/>
        <end position="334"/>
    </location>
</feature>